<dbReference type="Proteomes" id="UP001155241">
    <property type="component" value="Unassembled WGS sequence"/>
</dbReference>
<comment type="caution">
    <text evidence="3">The sequence shown here is derived from an EMBL/GenBank/DDBJ whole genome shotgun (WGS) entry which is preliminary data.</text>
</comment>
<organism evidence="3 4">
    <name type="scientific">Aeoliella straminimaris</name>
    <dbReference type="NCBI Taxonomy" id="2954799"/>
    <lineage>
        <taxon>Bacteria</taxon>
        <taxon>Pseudomonadati</taxon>
        <taxon>Planctomycetota</taxon>
        <taxon>Planctomycetia</taxon>
        <taxon>Pirellulales</taxon>
        <taxon>Lacipirellulaceae</taxon>
        <taxon>Aeoliella</taxon>
    </lineage>
</organism>
<dbReference type="PANTHER" id="PTHR30093:SF2">
    <property type="entry name" value="TYPE II SECRETION SYSTEM PROTEIN H"/>
    <property type="match status" value="1"/>
</dbReference>
<dbReference type="NCBIfam" id="TIGR04294">
    <property type="entry name" value="pre_pil_HX9DG"/>
    <property type="match status" value="1"/>
</dbReference>
<keyword evidence="1" id="KW-1133">Transmembrane helix</keyword>
<accession>A0A9X2FEE8</accession>
<sequence length="351" mass="38266">MDRLKPHCRHRLAFGFTLVELLVVIAIIGILVALLLPAVQAARESARRLSCGNNLKNIALACLNYESAKGTLPPGGVNAPGQQQSGLGWPVWVLPYCEGSVVTEQAIDAFAASGDAYGSAMDELNRMIMPMYYCPSDPEIKTQQEKYLTADRRQMSYSGVSGSYYSRTGECPKTRQTGIYCVANSLTGTFANNNYDGLMIQDWPVKLRTATDGLSNTMMIGERWYGVRAWMIGSYWLQPTDPPPGRFGASTPKGPQPVSALFAMKNVTANVPLNVDLRVSCYIGHDNATDRPQDLPVEQCRSLSVNDLPFGSFHPGGVNFAYGDGSVTFLQDDININVYLALASRNGGEVE</sequence>
<dbReference type="InterPro" id="IPR011453">
    <property type="entry name" value="DUF1559"/>
</dbReference>
<evidence type="ECO:0000256" key="1">
    <source>
        <dbReference type="SAM" id="Phobius"/>
    </source>
</evidence>
<dbReference type="EMBL" id="JAMXLR010000039">
    <property type="protein sequence ID" value="MCO6044794.1"/>
    <property type="molecule type" value="Genomic_DNA"/>
</dbReference>
<dbReference type="Pfam" id="PF07596">
    <property type="entry name" value="SBP_bac_10"/>
    <property type="match status" value="1"/>
</dbReference>
<dbReference type="InterPro" id="IPR027558">
    <property type="entry name" value="Pre_pil_HX9DG_C"/>
</dbReference>
<dbReference type="InterPro" id="IPR012902">
    <property type="entry name" value="N_methyl_site"/>
</dbReference>
<dbReference type="Pfam" id="PF07963">
    <property type="entry name" value="N_methyl"/>
    <property type="match status" value="1"/>
</dbReference>
<dbReference type="NCBIfam" id="TIGR02532">
    <property type="entry name" value="IV_pilin_GFxxxE"/>
    <property type="match status" value="1"/>
</dbReference>
<gene>
    <name evidence="3" type="ORF">NG895_12855</name>
</gene>
<name>A0A9X2FEE8_9BACT</name>
<dbReference type="SUPFAM" id="SSF54523">
    <property type="entry name" value="Pili subunits"/>
    <property type="match status" value="1"/>
</dbReference>
<dbReference type="Gene3D" id="3.30.700.10">
    <property type="entry name" value="Glycoprotein, Type 4 Pilin"/>
    <property type="match status" value="1"/>
</dbReference>
<keyword evidence="4" id="KW-1185">Reference proteome</keyword>
<evidence type="ECO:0000259" key="2">
    <source>
        <dbReference type="Pfam" id="PF07596"/>
    </source>
</evidence>
<dbReference type="PANTHER" id="PTHR30093">
    <property type="entry name" value="GENERAL SECRETION PATHWAY PROTEIN G"/>
    <property type="match status" value="1"/>
</dbReference>
<evidence type="ECO:0000313" key="4">
    <source>
        <dbReference type="Proteomes" id="UP001155241"/>
    </source>
</evidence>
<dbReference type="InterPro" id="IPR045584">
    <property type="entry name" value="Pilin-like"/>
</dbReference>
<keyword evidence="1" id="KW-0472">Membrane</keyword>
<dbReference type="AlphaFoldDB" id="A0A9X2FEE8"/>
<keyword evidence="1" id="KW-0812">Transmembrane</keyword>
<feature type="domain" description="DUF1559" evidence="2">
    <location>
        <begin position="40"/>
        <end position="335"/>
    </location>
</feature>
<proteinExistence type="predicted"/>
<feature type="transmembrane region" description="Helical" evidence="1">
    <location>
        <begin position="12"/>
        <end position="36"/>
    </location>
</feature>
<reference evidence="3" key="1">
    <citation type="submission" date="2022-06" db="EMBL/GenBank/DDBJ databases">
        <title>Aeoliella straminimaris, a novel planctomycete from sediments.</title>
        <authorList>
            <person name="Vitorino I.R."/>
            <person name="Lage O.M."/>
        </authorList>
    </citation>
    <scope>NUCLEOTIDE SEQUENCE</scope>
    <source>
        <strain evidence="3">ICT_H6.2</strain>
    </source>
</reference>
<evidence type="ECO:0000313" key="3">
    <source>
        <dbReference type="EMBL" id="MCO6044794.1"/>
    </source>
</evidence>
<dbReference type="RefSeq" id="WP_252852909.1">
    <property type="nucleotide sequence ID" value="NZ_JAMXLR010000039.1"/>
</dbReference>
<protein>
    <submittedName>
        <fullName evidence="3">DUF1559 domain-containing protein</fullName>
    </submittedName>
</protein>